<dbReference type="STRING" id="84724.SAMN04488564_112213"/>
<evidence type="ECO:0000313" key="4">
    <source>
        <dbReference type="Proteomes" id="UP000198583"/>
    </source>
</evidence>
<protein>
    <submittedName>
        <fullName evidence="3">CHAT domain-containing protein</fullName>
    </submittedName>
</protein>
<dbReference type="Proteomes" id="UP000198583">
    <property type="component" value="Unassembled WGS sequence"/>
</dbReference>
<feature type="compositionally biased region" description="Basic and acidic residues" evidence="1">
    <location>
        <begin position="656"/>
        <end position="665"/>
    </location>
</feature>
<dbReference type="RefSeq" id="WP_093603796.1">
    <property type="nucleotide sequence ID" value="NZ_FOYL01000012.1"/>
</dbReference>
<organism evidence="3 4">
    <name type="scientific">Lentzea waywayandensis</name>
    <dbReference type="NCBI Taxonomy" id="84724"/>
    <lineage>
        <taxon>Bacteria</taxon>
        <taxon>Bacillati</taxon>
        <taxon>Actinomycetota</taxon>
        <taxon>Actinomycetes</taxon>
        <taxon>Pseudonocardiales</taxon>
        <taxon>Pseudonocardiaceae</taxon>
        <taxon>Lentzea</taxon>
    </lineage>
</organism>
<dbReference type="AlphaFoldDB" id="A0A1I6FDY5"/>
<proteinExistence type="predicted"/>
<feature type="domain" description="CHAT" evidence="2">
    <location>
        <begin position="687"/>
        <end position="966"/>
    </location>
</feature>
<dbReference type="EMBL" id="FOYL01000012">
    <property type="protein sequence ID" value="SFR28102.1"/>
    <property type="molecule type" value="Genomic_DNA"/>
</dbReference>
<dbReference type="Pfam" id="PF12770">
    <property type="entry name" value="CHAT"/>
    <property type="match status" value="1"/>
</dbReference>
<accession>A0A1I6FDY5</accession>
<sequence length="984" mass="107555">MSDPVDLWVELSTDSARIRTEHGSRQVEFTIPVDQADLSTLTSPLVFKQTAGNAETDFARDIGMRLFGAVFLGAATKLYAWAICAAELQRTGVRLRVVTRSRDLQALPWELLYDRAIAKDFLALIPGYTVLRQTHCETAGEPTATTRPGVLVVGDAEQPVSFLPADTEVMRQNEVPVREDLTEFPHVVHLLPDQATTSTADMFLALSGRPPPRLLILDGCPTDITAAGFAAQVPTVIGFRTSSDSAIRENFMAALYHSLAAGDTAEAAVACARAAVDLAEPGRPDWSFSVLYQGESAAPPICLSTRGRGPSDAGQFPGPSASWPDAEHRELRLDIARRNLETLRLHWPQDTRAGMPEEVLRQLTTLATGPEALEETHPNTSDAPPSRSIASHLAHLSMRAAERTTLTLQLRNLIGPLQRDRLFAVTGEAHLLDAAEKRAKEVQDIIRSARTSPVSPLLDHLAALLDGPLWLCAEAAAPVLKSLLEQQKTLHAQARIDVLSWTARVAELTAALAEASNEGASVIDDRTHVVALESLLLQIKRALDAHQCNRVFVTLNELSARFGRIDQAYMDKHGDPLLAVLQNKLEDAQRLKRRSELIVLRRDRKDDLVQYTSLLRIYGESSPTTLLPGTTVVSTQDRASIVRLIDKVTSAVNDGARGRIRDAGERPQPSTPPATDVAEQLRTIGDLLYSLMIPESTQRMLAADTSGSLTITTDDVEIPWELMHDGEEFLSRRRPFARMPVSHGFPRRVQHQPRDTDGQLKFLLVYADPGKNLSHAKKEVEAIANHLDTTWNAGRSKLIGITTLFGDEATGYALNEALLSGKYHVIHYAGHAQFCPEKPEESRLLLAGGEPFTAHKIQRITRGSPFVFLNACDSSRVATDDDDANTTYLGEEHKGLASAFVYGGASACVGALWPLYDDLAAQFALDFYEKLLGGAIVGEAVRQTREKLLAANQLHIAWAAYALYGNPTTRLPALPVSVRDGAGR</sequence>
<evidence type="ECO:0000259" key="2">
    <source>
        <dbReference type="Pfam" id="PF12770"/>
    </source>
</evidence>
<dbReference type="InterPro" id="IPR024983">
    <property type="entry name" value="CHAT_dom"/>
</dbReference>
<dbReference type="Gene3D" id="3.40.50.1460">
    <property type="match status" value="1"/>
</dbReference>
<reference evidence="4" key="1">
    <citation type="submission" date="2016-10" db="EMBL/GenBank/DDBJ databases">
        <authorList>
            <person name="Varghese N."/>
            <person name="Submissions S."/>
        </authorList>
    </citation>
    <scope>NUCLEOTIDE SEQUENCE [LARGE SCALE GENOMIC DNA]</scope>
    <source>
        <strain evidence="4">DSM 44232</strain>
    </source>
</reference>
<feature type="region of interest" description="Disordered" evidence="1">
    <location>
        <begin position="656"/>
        <end position="675"/>
    </location>
</feature>
<evidence type="ECO:0000256" key="1">
    <source>
        <dbReference type="SAM" id="MobiDB-lite"/>
    </source>
</evidence>
<evidence type="ECO:0000313" key="3">
    <source>
        <dbReference type="EMBL" id="SFR28102.1"/>
    </source>
</evidence>
<keyword evidence="4" id="KW-1185">Reference proteome</keyword>
<name>A0A1I6FDY5_9PSEU</name>
<dbReference type="OrthoDB" id="163530at2"/>
<gene>
    <name evidence="3" type="ORF">SAMN04488564_112213</name>
</gene>